<reference evidence="1" key="1">
    <citation type="journal article" date="2020" name="mSystems">
        <title>Genome- and Community-Level Interaction Insights into Carbon Utilization and Element Cycling Functions of Hydrothermarchaeota in Hydrothermal Sediment.</title>
        <authorList>
            <person name="Zhou Z."/>
            <person name="Liu Y."/>
            <person name="Xu W."/>
            <person name="Pan J."/>
            <person name="Luo Z.H."/>
            <person name="Li M."/>
        </authorList>
    </citation>
    <scope>NUCLEOTIDE SEQUENCE [LARGE SCALE GENOMIC DNA]</scope>
    <source>
        <strain evidence="1">SpSt-339</strain>
    </source>
</reference>
<protein>
    <submittedName>
        <fullName evidence="1">Uncharacterized protein</fullName>
    </submittedName>
</protein>
<proteinExistence type="predicted"/>
<dbReference type="AlphaFoldDB" id="A0A7C2NVQ7"/>
<organism evidence="1">
    <name type="scientific">Schlesneria paludicola</name>
    <dbReference type="NCBI Taxonomy" id="360056"/>
    <lineage>
        <taxon>Bacteria</taxon>
        <taxon>Pseudomonadati</taxon>
        <taxon>Planctomycetota</taxon>
        <taxon>Planctomycetia</taxon>
        <taxon>Planctomycetales</taxon>
        <taxon>Planctomycetaceae</taxon>
        <taxon>Schlesneria</taxon>
    </lineage>
</organism>
<dbReference type="EMBL" id="DSOK01000055">
    <property type="protein sequence ID" value="HEN14169.1"/>
    <property type="molecule type" value="Genomic_DNA"/>
</dbReference>
<gene>
    <name evidence="1" type="ORF">ENQ76_01700</name>
</gene>
<name>A0A7C2NVQ7_9PLAN</name>
<accession>A0A7C2NVQ7</accession>
<dbReference type="InterPro" id="IPR027417">
    <property type="entry name" value="P-loop_NTPase"/>
</dbReference>
<sequence length="183" mass="19796">MAPPYGSGAVTLAWRSLAEALPSHGVCALVDCSRCCLAPAIAAWGVDLQRLLVIRPTSSREAWWAVEQSLRSRGVAATCAWVEHAPERMLRRWQLAAEVGGGVGLLFRPIAARREPSWAEFRVLVIPLTATSGDARRVRLEVVYRRGGLGGSAQEWELDHAAGDVHVVSPVADSTPLRRAARA</sequence>
<comment type="caution">
    <text evidence="1">The sequence shown here is derived from an EMBL/GenBank/DDBJ whole genome shotgun (WGS) entry which is preliminary data.</text>
</comment>
<dbReference type="SUPFAM" id="SSF52540">
    <property type="entry name" value="P-loop containing nucleoside triphosphate hydrolases"/>
    <property type="match status" value="1"/>
</dbReference>
<dbReference type="Gene3D" id="3.40.50.300">
    <property type="entry name" value="P-loop containing nucleotide triphosphate hydrolases"/>
    <property type="match status" value="1"/>
</dbReference>
<evidence type="ECO:0000313" key="1">
    <source>
        <dbReference type="EMBL" id="HEN14169.1"/>
    </source>
</evidence>